<keyword evidence="1" id="KW-1133">Transmembrane helix</keyword>
<evidence type="ECO:0000313" key="3">
    <source>
        <dbReference type="EMBL" id="NIJ10650.1"/>
    </source>
</evidence>
<evidence type="ECO:0000259" key="2">
    <source>
        <dbReference type="Pfam" id="PF19803"/>
    </source>
</evidence>
<dbReference type="InterPro" id="IPR046253">
    <property type="entry name" value="DUF6286"/>
</dbReference>
<evidence type="ECO:0000313" key="4">
    <source>
        <dbReference type="Proteomes" id="UP000545493"/>
    </source>
</evidence>
<dbReference type="Pfam" id="PF19803">
    <property type="entry name" value="DUF6286"/>
    <property type="match status" value="1"/>
</dbReference>
<gene>
    <name evidence="3" type="ORF">FHU38_000994</name>
</gene>
<organism evidence="3 4">
    <name type="scientific">Saccharomonospora amisosensis</name>
    <dbReference type="NCBI Taxonomy" id="1128677"/>
    <lineage>
        <taxon>Bacteria</taxon>
        <taxon>Bacillati</taxon>
        <taxon>Actinomycetota</taxon>
        <taxon>Actinomycetes</taxon>
        <taxon>Pseudonocardiales</taxon>
        <taxon>Pseudonocardiaceae</taxon>
        <taxon>Saccharomonospora</taxon>
    </lineage>
</organism>
<proteinExistence type="predicted"/>
<dbReference type="EMBL" id="JAAOYM010000001">
    <property type="protein sequence ID" value="NIJ10650.1"/>
    <property type="molecule type" value="Genomic_DNA"/>
</dbReference>
<feature type="domain" description="DUF6286" evidence="2">
    <location>
        <begin position="68"/>
        <end position="171"/>
    </location>
</feature>
<evidence type="ECO:0000256" key="1">
    <source>
        <dbReference type="SAM" id="Phobius"/>
    </source>
</evidence>
<keyword evidence="4" id="KW-1185">Reference proteome</keyword>
<name>A0A7X5UME0_9PSEU</name>
<dbReference type="AlphaFoldDB" id="A0A7X5UME0"/>
<protein>
    <recommendedName>
        <fullName evidence="2">DUF6286 domain-containing protein</fullName>
    </recommendedName>
</protein>
<accession>A0A7X5UME0</accession>
<feature type="transmembrane region" description="Helical" evidence="1">
    <location>
        <begin position="57"/>
        <end position="79"/>
    </location>
</feature>
<sequence length="178" mass="18768">MIRRPRRGVPATLTALALLVISVLVAMSAIQLLTNSPPVLDYDAIARSLNSTTWNDLVVAVFGALAVALGLALLVAVVLPGRARVLPLSDDPAELDSGVSRHSMLRDLRAAAKSVDGVTRAKLSLRRGVVVAKVRTDRGTTGGLVEAVGGALRQRLDRISPATRPALRVRIATTRSAQ</sequence>
<dbReference type="RefSeq" id="WP_167166916.1">
    <property type="nucleotide sequence ID" value="NZ_JAAOYM010000001.1"/>
</dbReference>
<dbReference type="Proteomes" id="UP000545493">
    <property type="component" value="Unassembled WGS sequence"/>
</dbReference>
<reference evidence="3 4" key="1">
    <citation type="submission" date="2020-03" db="EMBL/GenBank/DDBJ databases">
        <title>Sequencing the genomes of 1000 actinobacteria strains.</title>
        <authorList>
            <person name="Klenk H.-P."/>
        </authorList>
    </citation>
    <scope>NUCLEOTIDE SEQUENCE [LARGE SCALE GENOMIC DNA]</scope>
    <source>
        <strain evidence="3 4">DSM 45685</strain>
    </source>
</reference>
<keyword evidence="1" id="KW-0812">Transmembrane</keyword>
<comment type="caution">
    <text evidence="3">The sequence shown here is derived from an EMBL/GenBank/DDBJ whole genome shotgun (WGS) entry which is preliminary data.</text>
</comment>
<keyword evidence="1" id="KW-0472">Membrane</keyword>